<organism evidence="2 3">
    <name type="scientific">Plakobranchus ocellatus</name>
    <dbReference type="NCBI Taxonomy" id="259542"/>
    <lineage>
        <taxon>Eukaryota</taxon>
        <taxon>Metazoa</taxon>
        <taxon>Spiralia</taxon>
        <taxon>Lophotrochozoa</taxon>
        <taxon>Mollusca</taxon>
        <taxon>Gastropoda</taxon>
        <taxon>Heterobranchia</taxon>
        <taxon>Euthyneura</taxon>
        <taxon>Panpulmonata</taxon>
        <taxon>Sacoglossa</taxon>
        <taxon>Placobranchoidea</taxon>
        <taxon>Plakobranchidae</taxon>
        <taxon>Plakobranchus</taxon>
    </lineage>
</organism>
<accession>A0AAV3YW51</accession>
<name>A0AAV3YW51_9GAST</name>
<reference evidence="2 3" key="1">
    <citation type="journal article" date="2021" name="Elife">
        <title>Chloroplast acquisition without the gene transfer in kleptoplastic sea slugs, Plakobranchus ocellatus.</title>
        <authorList>
            <person name="Maeda T."/>
            <person name="Takahashi S."/>
            <person name="Yoshida T."/>
            <person name="Shimamura S."/>
            <person name="Takaki Y."/>
            <person name="Nagai Y."/>
            <person name="Toyoda A."/>
            <person name="Suzuki Y."/>
            <person name="Arimoto A."/>
            <person name="Ishii H."/>
            <person name="Satoh N."/>
            <person name="Nishiyama T."/>
            <person name="Hasebe M."/>
            <person name="Maruyama T."/>
            <person name="Minagawa J."/>
            <person name="Obokata J."/>
            <person name="Shigenobu S."/>
        </authorList>
    </citation>
    <scope>NUCLEOTIDE SEQUENCE [LARGE SCALE GENOMIC DNA]</scope>
</reference>
<gene>
    <name evidence="2" type="ORF">PoB_001394500</name>
</gene>
<sequence>MQASFQINFRKTGSVSDEEGRLAHGGPHPAEEAECNPGMPPGLPQGCIPAGPQQLIAIDSAVASILRNRS</sequence>
<keyword evidence="3" id="KW-1185">Reference proteome</keyword>
<dbReference type="Proteomes" id="UP000735302">
    <property type="component" value="Unassembled WGS sequence"/>
</dbReference>
<protein>
    <submittedName>
        <fullName evidence="2">Uncharacterized protein</fullName>
    </submittedName>
</protein>
<feature type="region of interest" description="Disordered" evidence="1">
    <location>
        <begin position="1"/>
        <end position="41"/>
    </location>
</feature>
<evidence type="ECO:0000256" key="1">
    <source>
        <dbReference type="SAM" id="MobiDB-lite"/>
    </source>
</evidence>
<evidence type="ECO:0000313" key="2">
    <source>
        <dbReference type="EMBL" id="GFN87439.1"/>
    </source>
</evidence>
<dbReference type="EMBL" id="BLXT01001714">
    <property type="protein sequence ID" value="GFN87439.1"/>
    <property type="molecule type" value="Genomic_DNA"/>
</dbReference>
<proteinExistence type="predicted"/>
<evidence type="ECO:0000313" key="3">
    <source>
        <dbReference type="Proteomes" id="UP000735302"/>
    </source>
</evidence>
<comment type="caution">
    <text evidence="2">The sequence shown here is derived from an EMBL/GenBank/DDBJ whole genome shotgun (WGS) entry which is preliminary data.</text>
</comment>
<feature type="compositionally biased region" description="Polar residues" evidence="1">
    <location>
        <begin position="1"/>
        <end position="15"/>
    </location>
</feature>
<dbReference type="AlphaFoldDB" id="A0AAV3YW51"/>